<keyword evidence="2" id="KW-0653">Protein transport</keyword>
<evidence type="ECO:0000313" key="7">
    <source>
        <dbReference type="Proteomes" id="UP001177140"/>
    </source>
</evidence>
<feature type="non-terminal residue" evidence="6">
    <location>
        <position position="1"/>
    </location>
</feature>
<dbReference type="AlphaFoldDB" id="A0AA41RXZ7"/>
<dbReference type="EMBL" id="JAJJMA010042367">
    <property type="protein sequence ID" value="MCL7025180.1"/>
    <property type="molecule type" value="Genomic_DNA"/>
</dbReference>
<feature type="compositionally biased region" description="Low complexity" evidence="4">
    <location>
        <begin position="471"/>
        <end position="480"/>
    </location>
</feature>
<dbReference type="GO" id="GO:0042147">
    <property type="term" value="P:retrograde transport, endosome to Golgi"/>
    <property type="evidence" value="ECO:0007669"/>
    <property type="project" value="InterPro"/>
</dbReference>
<evidence type="ECO:0000256" key="2">
    <source>
        <dbReference type="ARBA" id="ARBA00022927"/>
    </source>
</evidence>
<comment type="caution">
    <text evidence="6">The sequence shown here is derived from an EMBL/GenBank/DDBJ whole genome shotgun (WGS) entry which is preliminary data.</text>
</comment>
<proteinExistence type="predicted"/>
<keyword evidence="3" id="KW-0175">Coiled coil</keyword>
<feature type="compositionally biased region" description="Polar residues" evidence="4">
    <location>
        <begin position="481"/>
        <end position="494"/>
    </location>
</feature>
<feature type="region of interest" description="Disordered" evidence="4">
    <location>
        <begin position="471"/>
        <end position="508"/>
    </location>
</feature>
<evidence type="ECO:0000313" key="6">
    <source>
        <dbReference type="EMBL" id="MCL7025180.1"/>
    </source>
</evidence>
<evidence type="ECO:0000256" key="3">
    <source>
        <dbReference type="ARBA" id="ARBA00023054"/>
    </source>
</evidence>
<feature type="domain" description="Vacuolar protein sorting-associated protein 54 N-terminal" evidence="5">
    <location>
        <begin position="115"/>
        <end position="404"/>
    </location>
</feature>
<dbReference type="GO" id="GO:0015031">
    <property type="term" value="P:protein transport"/>
    <property type="evidence" value="ECO:0007669"/>
    <property type="project" value="UniProtKB-KW"/>
</dbReference>
<name>A0AA41RXZ7_PAPNU</name>
<gene>
    <name evidence="6" type="ORF">MKW94_025907</name>
</gene>
<evidence type="ECO:0000259" key="5">
    <source>
        <dbReference type="Pfam" id="PF10475"/>
    </source>
</evidence>
<organism evidence="6 7">
    <name type="scientific">Papaver nudicaule</name>
    <name type="common">Iceland poppy</name>
    <dbReference type="NCBI Taxonomy" id="74823"/>
    <lineage>
        <taxon>Eukaryota</taxon>
        <taxon>Viridiplantae</taxon>
        <taxon>Streptophyta</taxon>
        <taxon>Embryophyta</taxon>
        <taxon>Tracheophyta</taxon>
        <taxon>Spermatophyta</taxon>
        <taxon>Magnoliopsida</taxon>
        <taxon>Ranunculales</taxon>
        <taxon>Papaveraceae</taxon>
        <taxon>Papaveroideae</taxon>
        <taxon>Papaver</taxon>
    </lineage>
</organism>
<sequence length="602" mass="67289">MIEASSRPPPRVLLFNLLFNQGGITQQQQQQQQQEEDIMDLSKVGEKILSSVRSARSLGILPLSSDRPEVPARAAAAAAVARAIASLPPHQRHSLPSGSDELVSIYGSRPRGELVEEIEEEFYEEGFDPVKHVLDHIPSEEKDLTYFESKATLRLAQLDRISERLSRHVMEHYEEMVKGMHLVRELEQDLKVANVICMNGRRHITSSLNEVSRDLVVTSKAKKKQALLDLVPILTELRHATEMQMSLERHVEEGNYFKAFQVLSEYLQVLDSLSELSAVQEMSRSVEVWLAKTLQKLDSLLLGVCQDFKEKNYLTVVDAYALIGDITGLAEKIQSFFLQEVLSETQSVLKNIIQEDQGLLHMQKSRTYSDLCLQIPESKFRECLLRTLGNLYKLMCSYHSIMGFQPDEMDSECRTSNTKPNCGAITGSPKGVPHIDSISKVLSSSGSENGFLQSAERMPISISAIESETSKSSLSELTGSDESTSSNAQKANSETRGDGSATSSSGSSWDQLRMDAIGFVSQTLHRGRKNLWQLTSSRISVMLSSSAVCSASVHQFLRNYEDLNVFILAGEAFCGVEAVEFRQRLKTLCENHFAAFHRQNIY</sequence>
<evidence type="ECO:0000256" key="4">
    <source>
        <dbReference type="SAM" id="MobiDB-lite"/>
    </source>
</evidence>
<keyword evidence="7" id="KW-1185">Reference proteome</keyword>
<dbReference type="InterPro" id="IPR019515">
    <property type="entry name" value="VPS54_N"/>
</dbReference>
<dbReference type="GO" id="GO:0032456">
    <property type="term" value="P:endocytic recycling"/>
    <property type="evidence" value="ECO:0007669"/>
    <property type="project" value="InterPro"/>
</dbReference>
<dbReference type="PANTHER" id="PTHR13258">
    <property type="entry name" value="SYNDETIN"/>
    <property type="match status" value="1"/>
</dbReference>
<evidence type="ECO:0000256" key="1">
    <source>
        <dbReference type="ARBA" id="ARBA00022448"/>
    </source>
</evidence>
<accession>A0AA41RXZ7</accession>
<dbReference type="GO" id="GO:0005829">
    <property type="term" value="C:cytosol"/>
    <property type="evidence" value="ECO:0007669"/>
    <property type="project" value="GOC"/>
</dbReference>
<dbReference type="PANTHER" id="PTHR13258:SF0">
    <property type="entry name" value="SYNDETIN"/>
    <property type="match status" value="1"/>
</dbReference>
<feature type="compositionally biased region" description="Low complexity" evidence="4">
    <location>
        <begin position="498"/>
        <end position="508"/>
    </location>
</feature>
<reference evidence="6" key="1">
    <citation type="submission" date="2022-03" db="EMBL/GenBank/DDBJ databases">
        <title>A functionally conserved STORR gene fusion in Papaver species that diverged 16.8 million years ago.</title>
        <authorList>
            <person name="Catania T."/>
        </authorList>
    </citation>
    <scope>NUCLEOTIDE SEQUENCE</scope>
    <source>
        <strain evidence="6">S-191538</strain>
    </source>
</reference>
<dbReference type="Pfam" id="PF10475">
    <property type="entry name" value="Vps54_N"/>
    <property type="match status" value="1"/>
</dbReference>
<dbReference type="Proteomes" id="UP001177140">
    <property type="component" value="Unassembled WGS sequence"/>
</dbReference>
<dbReference type="GO" id="GO:0000149">
    <property type="term" value="F:SNARE binding"/>
    <property type="evidence" value="ECO:0007669"/>
    <property type="project" value="TreeGrafter"/>
</dbReference>
<keyword evidence="1" id="KW-0813">Transport</keyword>
<protein>
    <recommendedName>
        <fullName evidence="5">Vacuolar protein sorting-associated protein 54 N-terminal domain-containing protein</fullName>
    </recommendedName>
</protein>
<dbReference type="InterPro" id="IPR040047">
    <property type="entry name" value="VPS50"/>
</dbReference>
<dbReference type="GO" id="GO:1990745">
    <property type="term" value="C:EARP complex"/>
    <property type="evidence" value="ECO:0007669"/>
    <property type="project" value="InterPro"/>
</dbReference>